<evidence type="ECO:0000313" key="10">
    <source>
        <dbReference type="EMBL" id="OUE21581.1"/>
    </source>
</evidence>
<feature type="binding site" evidence="8">
    <location>
        <position position="103"/>
    </location>
    <ligand>
        <name>Zn(2+)</name>
        <dbReference type="ChEBI" id="CHEBI:29105"/>
    </ligand>
</feature>
<keyword evidence="5 8" id="KW-0862">Zinc</keyword>
<feature type="active site" evidence="7">
    <location>
        <position position="298"/>
    </location>
</feature>
<evidence type="ECO:0000256" key="3">
    <source>
        <dbReference type="ARBA" id="ARBA00011956"/>
    </source>
</evidence>
<comment type="catalytic activity">
    <reaction evidence="1">
        <text>D-mannose 6-phosphate = D-fructose 6-phosphate</text>
        <dbReference type="Rhea" id="RHEA:12356"/>
        <dbReference type="ChEBI" id="CHEBI:58735"/>
        <dbReference type="ChEBI" id="CHEBI:61527"/>
        <dbReference type="EC" id="5.3.1.8"/>
    </reaction>
</comment>
<dbReference type="InterPro" id="IPR001250">
    <property type="entry name" value="Man6P_Isoase-1"/>
</dbReference>
<evidence type="ECO:0000256" key="4">
    <source>
        <dbReference type="ARBA" id="ARBA00022723"/>
    </source>
</evidence>
<organism evidence="10 11">
    <name type="scientific">Clavibacter michiganensis</name>
    <dbReference type="NCBI Taxonomy" id="28447"/>
    <lineage>
        <taxon>Bacteria</taxon>
        <taxon>Bacillati</taxon>
        <taxon>Actinomycetota</taxon>
        <taxon>Actinomycetes</taxon>
        <taxon>Micrococcales</taxon>
        <taxon>Microbacteriaceae</taxon>
        <taxon>Clavibacter</taxon>
    </lineage>
</organism>
<dbReference type="InterPro" id="IPR016305">
    <property type="entry name" value="Mannose-6-P_Isomerase"/>
</dbReference>
<name>A0A251YBG6_9MICO</name>
<dbReference type="PANTHER" id="PTHR10309">
    <property type="entry name" value="MANNOSE-6-PHOSPHATE ISOMERASE"/>
    <property type="match status" value="1"/>
</dbReference>
<evidence type="ECO:0000256" key="8">
    <source>
        <dbReference type="PIRSR" id="PIRSR001480-2"/>
    </source>
</evidence>
<proteinExistence type="inferred from homology"/>
<protein>
    <recommendedName>
        <fullName evidence="3">mannose-6-phosphate isomerase</fullName>
        <ecNumber evidence="3">5.3.1.8</ecNumber>
    </recommendedName>
</protein>
<dbReference type="PIRSF" id="PIRSF001480">
    <property type="entry name" value="Mannose-6-phosphate_isomerase"/>
    <property type="match status" value="1"/>
</dbReference>
<feature type="binding site" evidence="8">
    <location>
        <position position="105"/>
    </location>
    <ligand>
        <name>Zn(2+)</name>
        <dbReference type="ChEBI" id="CHEBI:29105"/>
    </ligand>
</feature>
<dbReference type="Pfam" id="PF20511">
    <property type="entry name" value="PMI_typeI_cat"/>
    <property type="match status" value="1"/>
</dbReference>
<dbReference type="InterPro" id="IPR046457">
    <property type="entry name" value="PMI_typeI_cat"/>
</dbReference>
<dbReference type="Gene3D" id="1.10.441.10">
    <property type="entry name" value="Phosphomannose Isomerase, domain 2"/>
    <property type="match status" value="1"/>
</dbReference>
<comment type="similarity">
    <text evidence="2">Belongs to the mannose-6-phosphate isomerase type 1 family.</text>
</comment>
<dbReference type="InterPro" id="IPR011051">
    <property type="entry name" value="RmlC_Cupin_sf"/>
</dbReference>
<comment type="cofactor">
    <cofactor evidence="8">
        <name>Zn(2+)</name>
        <dbReference type="ChEBI" id="CHEBI:29105"/>
    </cofactor>
    <text evidence="8">Binds 1 zinc ion per subunit.</text>
</comment>
<feature type="domain" description="Phosphomannose isomerase type I catalytic" evidence="9">
    <location>
        <begin position="5"/>
        <end position="158"/>
    </location>
</feature>
<feature type="binding site" evidence="8">
    <location>
        <position position="140"/>
    </location>
    <ligand>
        <name>Zn(2+)</name>
        <dbReference type="ChEBI" id="CHEBI:29105"/>
    </ligand>
</feature>
<dbReference type="NCBIfam" id="TIGR00218">
    <property type="entry name" value="manA"/>
    <property type="match status" value="1"/>
</dbReference>
<sequence length="438" mass="46157">MFTSLANTPRDYAWGSTTAIAGLLGREPSGGPEAELWLGAHDGSPTRVVDPSTVGGARTLAEWIRADPATTLGPLASGLRPGDGPGLPFLLKVLAADGPLSLQAHPDLHRARRGFRDEEGRGIPIDAPHRNYKDPLHKPELIFALSDEFHALCGFRPLAEVRDVFTLLLTLDASGPDSDPAVIRTVLSRLTGSEADVLRDVFAFLMGGGSEVRRLVDRVTLLASLASDRQCREFSTEMRTVRELAAAYPGDPGIVTSLLLNRVTLRRGEALYLPAGNIHAYLHGLGIELMAASDNVLRGGLTPKHVDVPELLDVLEFQALPVPYLAPEHAAPGVDLYRPDVPDFLLAHVSPATRDAAGTDAGASVVDVDGPAIVLCTAGAISIRGRVSSIDLGRGDAVFVTPDEGRLVVTGEGEAFLATTPAPVADADDADDADGADA</sequence>
<feature type="binding site" evidence="8">
    <location>
        <position position="279"/>
    </location>
    <ligand>
        <name>Zn(2+)</name>
        <dbReference type="ChEBI" id="CHEBI:29105"/>
    </ligand>
</feature>
<dbReference type="Gene3D" id="2.60.120.10">
    <property type="entry name" value="Jelly Rolls"/>
    <property type="match status" value="2"/>
</dbReference>
<dbReference type="GO" id="GO:0009298">
    <property type="term" value="P:GDP-mannose biosynthetic process"/>
    <property type="evidence" value="ECO:0007669"/>
    <property type="project" value="InterPro"/>
</dbReference>
<gene>
    <name evidence="10" type="primary">manA</name>
    <name evidence="10" type="ORF">BFL34_00939</name>
</gene>
<dbReference type="InterPro" id="IPR014710">
    <property type="entry name" value="RmlC-like_jellyroll"/>
</dbReference>
<dbReference type="RefSeq" id="WP_086520754.1">
    <property type="nucleotide sequence ID" value="NZ_MDJW01000007.1"/>
</dbReference>
<dbReference type="SUPFAM" id="SSF51182">
    <property type="entry name" value="RmlC-like cupins"/>
    <property type="match status" value="1"/>
</dbReference>
<dbReference type="PANTHER" id="PTHR10309:SF0">
    <property type="entry name" value="MANNOSE-6-PHOSPHATE ISOMERASE"/>
    <property type="match status" value="1"/>
</dbReference>
<dbReference type="GO" id="GO:0004476">
    <property type="term" value="F:mannose-6-phosphate isomerase activity"/>
    <property type="evidence" value="ECO:0007669"/>
    <property type="project" value="UniProtKB-EC"/>
</dbReference>
<dbReference type="GO" id="GO:0008270">
    <property type="term" value="F:zinc ion binding"/>
    <property type="evidence" value="ECO:0007669"/>
    <property type="project" value="InterPro"/>
</dbReference>
<reference evidence="10 11" key="1">
    <citation type="submission" date="2016-08" db="EMBL/GenBank/DDBJ databases">
        <title>Genome sequence of Clavibacter michiganensis spp strain CFBP7494.</title>
        <authorList>
            <person name="Thapa S.P."/>
            <person name="Coaker G."/>
            <person name="Jacques M.-A."/>
        </authorList>
    </citation>
    <scope>NUCLEOTIDE SEQUENCE [LARGE SCALE GENOMIC DNA]</scope>
    <source>
        <strain evidence="10">CFBP7494</strain>
    </source>
</reference>
<comment type="caution">
    <text evidence="10">The sequence shown here is derived from an EMBL/GenBank/DDBJ whole genome shotgun (WGS) entry which is preliminary data.</text>
</comment>
<evidence type="ECO:0000256" key="7">
    <source>
        <dbReference type="PIRSR" id="PIRSR001480-1"/>
    </source>
</evidence>
<keyword evidence="6 10" id="KW-0413">Isomerase</keyword>
<evidence type="ECO:0000256" key="2">
    <source>
        <dbReference type="ARBA" id="ARBA00010772"/>
    </source>
</evidence>
<dbReference type="GO" id="GO:0005829">
    <property type="term" value="C:cytosol"/>
    <property type="evidence" value="ECO:0007669"/>
    <property type="project" value="TreeGrafter"/>
</dbReference>
<dbReference type="AlphaFoldDB" id="A0A251YBG6"/>
<dbReference type="CDD" id="cd07011">
    <property type="entry name" value="cupin_PMI_type_I_N"/>
    <property type="match status" value="1"/>
</dbReference>
<dbReference type="GO" id="GO:0005975">
    <property type="term" value="P:carbohydrate metabolic process"/>
    <property type="evidence" value="ECO:0007669"/>
    <property type="project" value="InterPro"/>
</dbReference>
<keyword evidence="4 8" id="KW-0479">Metal-binding</keyword>
<evidence type="ECO:0000259" key="9">
    <source>
        <dbReference type="Pfam" id="PF20511"/>
    </source>
</evidence>
<evidence type="ECO:0000313" key="11">
    <source>
        <dbReference type="Proteomes" id="UP000194837"/>
    </source>
</evidence>
<accession>A0A251YBG6</accession>
<evidence type="ECO:0000256" key="5">
    <source>
        <dbReference type="ARBA" id="ARBA00022833"/>
    </source>
</evidence>
<evidence type="ECO:0000256" key="6">
    <source>
        <dbReference type="ARBA" id="ARBA00023235"/>
    </source>
</evidence>
<dbReference type="EC" id="5.3.1.8" evidence="3"/>
<evidence type="ECO:0000256" key="1">
    <source>
        <dbReference type="ARBA" id="ARBA00000757"/>
    </source>
</evidence>
<dbReference type="EMBL" id="MDJW01000007">
    <property type="protein sequence ID" value="OUE21581.1"/>
    <property type="molecule type" value="Genomic_DNA"/>
</dbReference>
<dbReference type="Proteomes" id="UP000194837">
    <property type="component" value="Unassembled WGS sequence"/>
</dbReference>
<dbReference type="PRINTS" id="PR00714">
    <property type="entry name" value="MAN6PISMRASE"/>
</dbReference>